<protein>
    <submittedName>
        <fullName evidence="3">Restriction endonuclease</fullName>
    </submittedName>
</protein>
<feature type="region of interest" description="Disordered" evidence="1">
    <location>
        <begin position="115"/>
        <end position="138"/>
    </location>
</feature>
<dbReference type="Gene3D" id="3.40.1350.10">
    <property type="match status" value="1"/>
</dbReference>
<proteinExistence type="predicted"/>
<dbReference type="InterPro" id="IPR011856">
    <property type="entry name" value="tRNA_endonuc-like_dom_sf"/>
</dbReference>
<organism evidence="3 4">
    <name type="scientific">Brevundimonas fontaquae</name>
    <dbReference type="NCBI Taxonomy" id="2813778"/>
    <lineage>
        <taxon>Bacteria</taxon>
        <taxon>Pseudomonadati</taxon>
        <taxon>Pseudomonadota</taxon>
        <taxon>Alphaproteobacteria</taxon>
        <taxon>Caulobacterales</taxon>
        <taxon>Caulobacteraceae</taxon>
        <taxon>Brevundimonas</taxon>
    </lineage>
</organism>
<dbReference type="PANTHER" id="PTHR30015:SF7">
    <property type="entry name" value="TYPE IV METHYL-DIRECTED RESTRICTION ENZYME ECOKMRR"/>
    <property type="match status" value="1"/>
</dbReference>
<dbReference type="Proteomes" id="UP000662957">
    <property type="component" value="Chromosome"/>
</dbReference>
<gene>
    <name evidence="3" type="ORF">JX001_04230</name>
</gene>
<dbReference type="InterPro" id="IPR007560">
    <property type="entry name" value="Restrct_endonuc_IV_Mrr"/>
</dbReference>
<dbReference type="EMBL" id="CP070968">
    <property type="protein sequence ID" value="QSF55025.1"/>
    <property type="molecule type" value="Genomic_DNA"/>
</dbReference>
<dbReference type="Pfam" id="PF04471">
    <property type="entry name" value="Mrr_cat"/>
    <property type="match status" value="1"/>
</dbReference>
<keyword evidence="3" id="KW-0255">Endonuclease</keyword>
<reference evidence="3 4" key="1">
    <citation type="submission" date="2021-02" db="EMBL/GenBank/DDBJ databases">
        <title>Brevundimonas sp. CS1 genome sequence.</title>
        <authorList>
            <person name="Lee K."/>
            <person name="Choi Y.-J."/>
            <person name="Son H.-R."/>
        </authorList>
    </citation>
    <scope>NUCLEOTIDE SEQUENCE [LARGE SCALE GENOMIC DNA]</scope>
    <source>
        <strain evidence="3 4">CS1</strain>
    </source>
</reference>
<keyword evidence="4" id="KW-1185">Reference proteome</keyword>
<dbReference type="InterPro" id="IPR011335">
    <property type="entry name" value="Restrct_endonuc-II-like"/>
</dbReference>
<dbReference type="GO" id="GO:0004519">
    <property type="term" value="F:endonuclease activity"/>
    <property type="evidence" value="ECO:0007669"/>
    <property type="project" value="UniProtKB-KW"/>
</dbReference>
<evidence type="ECO:0000313" key="3">
    <source>
        <dbReference type="EMBL" id="QSF55025.1"/>
    </source>
</evidence>
<dbReference type="PANTHER" id="PTHR30015">
    <property type="entry name" value="MRR RESTRICTION SYSTEM PROTEIN"/>
    <property type="match status" value="1"/>
</dbReference>
<accession>A0ABX7LQB8</accession>
<dbReference type="InterPro" id="IPR052906">
    <property type="entry name" value="Type_IV_Methyl-Rstrct_Enzyme"/>
</dbReference>
<evidence type="ECO:0000256" key="1">
    <source>
        <dbReference type="SAM" id="MobiDB-lite"/>
    </source>
</evidence>
<feature type="domain" description="Restriction endonuclease type IV Mrr" evidence="2">
    <location>
        <begin position="436"/>
        <end position="549"/>
    </location>
</feature>
<evidence type="ECO:0000259" key="2">
    <source>
        <dbReference type="Pfam" id="PF04471"/>
    </source>
</evidence>
<dbReference type="SUPFAM" id="SSF52980">
    <property type="entry name" value="Restriction endonuclease-like"/>
    <property type="match status" value="1"/>
</dbReference>
<sequence length="576" mass="65015">MSRYRHYYEIEVSHPGLHKYRHIRGADPYVVEQKAAALRLQWDEEWRRKSDALDRQQSRYNAIAQKERMKNEAIIRTSSAEADLLALGKILAHTLSVDDRVNWDLLKDRSKFSEAAPRVPVRKPNPEKPENPARPNRAADAFKPKLDILCWLSPSRKRKALSDASARFEKAQTDWETEVQSLIRRWNDQIVEIDKDFAKASELHGLNLTKWEARKAAFFADQAEKHAIIDALAAAVEGGDEAAVTEMVDLVLGRSKYPDFINVDYELDYNSETKSLVIDFELPTPDAIPTLKEVRYVQSRNEFDEKFVSAAEKARLYDGLLYQMALRTLHEVFEADVHCHVVRVTFNGWVSYVDSATGSDQRSCILSAGVNRPDFEKIDLARVDPKDCFRALKGVAASKLIGLAPVAPLERPRAADRRFIESQDVLSDIGTETNLAAMHWEDFEHLVRQVFEAEFSSANGEVRVTQASRDGGVDAVIFDPDPIRGGKIIVQAKRYTNVVDVSAVRDLYGTVQHEGATKGILVTTSQFGPDARKFAQDKPLTLIDGGNLLFLLEKMGMKARINLAEAKELHRQAQMA</sequence>
<keyword evidence="3" id="KW-0378">Hydrolase</keyword>
<name>A0ABX7LQB8_9CAUL</name>
<evidence type="ECO:0000313" key="4">
    <source>
        <dbReference type="Proteomes" id="UP000662957"/>
    </source>
</evidence>
<keyword evidence="3" id="KW-0540">Nuclease</keyword>
<dbReference type="RefSeq" id="WP_205682425.1">
    <property type="nucleotide sequence ID" value="NZ_CP070968.1"/>
</dbReference>